<dbReference type="Pfam" id="PF02308">
    <property type="entry name" value="MgtC"/>
    <property type="match status" value="1"/>
</dbReference>
<keyword evidence="11" id="KW-1185">Reference proteome</keyword>
<evidence type="ECO:0000256" key="3">
    <source>
        <dbReference type="ARBA" id="ARBA00022475"/>
    </source>
</evidence>
<keyword evidence="5 7" id="KW-1133">Transmembrane helix</keyword>
<dbReference type="OrthoDB" id="9811198at2"/>
<dbReference type="InterPro" id="IPR003416">
    <property type="entry name" value="MgtC/SapB/SrpB/YhiD_fam"/>
</dbReference>
<dbReference type="PANTHER" id="PTHR33778">
    <property type="entry name" value="PROTEIN MGTC"/>
    <property type="match status" value="1"/>
</dbReference>
<feature type="transmembrane region" description="Helical" evidence="7">
    <location>
        <begin position="73"/>
        <end position="95"/>
    </location>
</feature>
<organism evidence="10 11">
    <name type="scientific">Pseudoxanthobacter soli DSM 19599</name>
    <dbReference type="NCBI Taxonomy" id="1123029"/>
    <lineage>
        <taxon>Bacteria</taxon>
        <taxon>Pseudomonadati</taxon>
        <taxon>Pseudomonadota</taxon>
        <taxon>Alphaproteobacteria</taxon>
        <taxon>Hyphomicrobiales</taxon>
        <taxon>Segnochrobactraceae</taxon>
        <taxon>Pseudoxanthobacter</taxon>
    </lineage>
</organism>
<feature type="transmembrane region" description="Helical" evidence="7">
    <location>
        <begin position="42"/>
        <end position="61"/>
    </location>
</feature>
<keyword evidence="6 7" id="KW-0472">Membrane</keyword>
<protein>
    <recommendedName>
        <fullName evidence="7">Protein MgtC</fullName>
    </recommendedName>
</protein>
<dbReference type="Proteomes" id="UP000186406">
    <property type="component" value="Unassembled WGS sequence"/>
</dbReference>
<keyword evidence="7" id="KW-0997">Cell inner membrane</keyword>
<evidence type="ECO:0000259" key="9">
    <source>
        <dbReference type="Pfam" id="PF02308"/>
    </source>
</evidence>
<feature type="transmembrane region" description="Helical" evidence="7">
    <location>
        <begin position="102"/>
        <end position="122"/>
    </location>
</feature>
<dbReference type="PRINTS" id="PR01837">
    <property type="entry name" value="MGTCSAPBPROT"/>
</dbReference>
<dbReference type="STRING" id="1123029.SAMN02745172_03497"/>
<evidence type="ECO:0000256" key="5">
    <source>
        <dbReference type="ARBA" id="ARBA00022989"/>
    </source>
</evidence>
<accession>A0A1M7ZPP2</accession>
<evidence type="ECO:0000313" key="11">
    <source>
        <dbReference type="Proteomes" id="UP000186406"/>
    </source>
</evidence>
<dbReference type="PANTHER" id="PTHR33778:SF1">
    <property type="entry name" value="MAGNESIUM TRANSPORTER YHID-RELATED"/>
    <property type="match status" value="1"/>
</dbReference>
<dbReference type="RefSeq" id="WP_073631075.1">
    <property type="nucleotide sequence ID" value="NZ_FRXO01000008.1"/>
</dbReference>
<keyword evidence="4 7" id="KW-0812">Transmembrane</keyword>
<feature type="transmembrane region" description="Helical" evidence="7">
    <location>
        <begin position="13"/>
        <end position="30"/>
    </location>
</feature>
<reference evidence="10 11" key="1">
    <citation type="submission" date="2016-12" db="EMBL/GenBank/DDBJ databases">
        <authorList>
            <person name="Song W.-J."/>
            <person name="Kurnit D.M."/>
        </authorList>
    </citation>
    <scope>NUCLEOTIDE SEQUENCE [LARGE SCALE GENOMIC DNA]</scope>
    <source>
        <strain evidence="10 11">DSM 19599</strain>
    </source>
</reference>
<keyword evidence="3" id="KW-1003">Cell membrane</keyword>
<proteinExistence type="inferred from homology"/>
<evidence type="ECO:0000256" key="7">
    <source>
        <dbReference type="RuleBase" id="RU365041"/>
    </source>
</evidence>
<evidence type="ECO:0000256" key="8">
    <source>
        <dbReference type="SAM" id="MobiDB-lite"/>
    </source>
</evidence>
<feature type="region of interest" description="Disordered" evidence="8">
    <location>
        <begin position="146"/>
        <end position="212"/>
    </location>
</feature>
<feature type="compositionally biased region" description="Acidic residues" evidence="8">
    <location>
        <begin position="154"/>
        <end position="166"/>
    </location>
</feature>
<comment type="similarity">
    <text evidence="2 7">Belongs to the MgtC/SapB family.</text>
</comment>
<gene>
    <name evidence="10" type="ORF">SAMN02745172_03497</name>
</gene>
<evidence type="ECO:0000256" key="2">
    <source>
        <dbReference type="ARBA" id="ARBA00009298"/>
    </source>
</evidence>
<dbReference type="GO" id="GO:0005886">
    <property type="term" value="C:plasma membrane"/>
    <property type="evidence" value="ECO:0007669"/>
    <property type="project" value="UniProtKB-SubCell"/>
</dbReference>
<comment type="subcellular location">
    <subcellularLocation>
        <location evidence="7">Cell inner membrane</location>
        <topology evidence="7">Multi-pass membrane protein</topology>
    </subcellularLocation>
    <subcellularLocation>
        <location evidence="1">Cell membrane</location>
        <topology evidence="1">Multi-pass membrane protein</topology>
    </subcellularLocation>
</comment>
<feature type="domain" description="MgtC/SapB/SrpB/YhiD N-terminal" evidence="9">
    <location>
        <begin position="17"/>
        <end position="147"/>
    </location>
</feature>
<dbReference type="AlphaFoldDB" id="A0A1M7ZPP2"/>
<evidence type="ECO:0000313" key="10">
    <source>
        <dbReference type="EMBL" id="SHO66837.1"/>
    </source>
</evidence>
<evidence type="ECO:0000256" key="6">
    <source>
        <dbReference type="ARBA" id="ARBA00023136"/>
    </source>
</evidence>
<evidence type="ECO:0000256" key="1">
    <source>
        <dbReference type="ARBA" id="ARBA00004651"/>
    </source>
</evidence>
<sequence>MIDLPLEWERLEAVLRLAVAAAIGMIVGLNRDMHGKPTGMRTLGLVSLAAALVSLAGLSVGGMDGHPDATSRVVQGIIQGVLTGIGFIGAGVVLRNPKALEVYGLTTAATVLVTAALGIAAALANWELVLAALLLAIGLLIAPSPTENEHGYGDSDDDDTLPEDGDATAAVSPGRGPERTRPPAVVRLAGGTSNGGASKGRASKGGNTIKGGDTMERIDFEITGHEGAWQVTGPDGAGMSYPTREAAFESAVIAASTAIKEGAEISIVVRGRPGQALGERRN</sequence>
<evidence type="ECO:0000256" key="4">
    <source>
        <dbReference type="ARBA" id="ARBA00022692"/>
    </source>
</evidence>
<name>A0A1M7ZPP2_9HYPH</name>
<dbReference type="InterPro" id="IPR049177">
    <property type="entry name" value="MgtC_SapB_SrpB_YhiD_N"/>
</dbReference>
<dbReference type="EMBL" id="FRXO01000008">
    <property type="protein sequence ID" value="SHO66837.1"/>
    <property type="molecule type" value="Genomic_DNA"/>
</dbReference>